<dbReference type="GO" id="GO:0051083">
    <property type="term" value="P:'de novo' cotranslational protein folding"/>
    <property type="evidence" value="ECO:0007669"/>
    <property type="project" value="InterPro"/>
</dbReference>
<dbReference type="OrthoDB" id="1690618at2759"/>
<evidence type="ECO:0000256" key="2">
    <source>
        <dbReference type="SAM" id="MobiDB-lite"/>
    </source>
</evidence>
<evidence type="ECO:0000313" key="4">
    <source>
        <dbReference type="EMBL" id="EZG46815.1"/>
    </source>
</evidence>
<dbReference type="OMA" id="NAKWSER"/>
<dbReference type="PANTHER" id="PTHR43999:SF1">
    <property type="entry name" value="DNAJ HOMOLOG SUBFAMILY C MEMBER 2"/>
    <property type="match status" value="1"/>
</dbReference>
<protein>
    <submittedName>
        <fullName evidence="4">DnaJ domain protein</fullName>
    </submittedName>
</protein>
<dbReference type="CDD" id="cd06257">
    <property type="entry name" value="DnaJ"/>
    <property type="match status" value="1"/>
</dbReference>
<dbReference type="Pfam" id="PF21884">
    <property type="entry name" value="ZUO1-like_ZHD"/>
    <property type="match status" value="1"/>
</dbReference>
<evidence type="ECO:0000313" key="5">
    <source>
        <dbReference type="Proteomes" id="UP000019763"/>
    </source>
</evidence>
<dbReference type="PROSITE" id="PS50076">
    <property type="entry name" value="DNAJ_2"/>
    <property type="match status" value="1"/>
</dbReference>
<dbReference type="InterPro" id="IPR036869">
    <property type="entry name" value="J_dom_sf"/>
</dbReference>
<dbReference type="InterPro" id="IPR044634">
    <property type="entry name" value="Zuotin/DnaJC2"/>
</dbReference>
<dbReference type="GeneID" id="22914661"/>
<evidence type="ECO:0000256" key="1">
    <source>
        <dbReference type="SAM" id="Coils"/>
    </source>
</evidence>
<dbReference type="RefSeq" id="XP_011132239.1">
    <property type="nucleotide sequence ID" value="XM_011133937.1"/>
</dbReference>
<dbReference type="EMBL" id="AFNH02000990">
    <property type="protein sequence ID" value="EZG46815.1"/>
    <property type="molecule type" value="Genomic_DNA"/>
</dbReference>
<organism evidence="4 5">
    <name type="scientific">Gregarina niphandrodes</name>
    <name type="common">Septate eugregarine</name>
    <dbReference type="NCBI Taxonomy" id="110365"/>
    <lineage>
        <taxon>Eukaryota</taxon>
        <taxon>Sar</taxon>
        <taxon>Alveolata</taxon>
        <taxon>Apicomplexa</taxon>
        <taxon>Conoidasida</taxon>
        <taxon>Gregarinasina</taxon>
        <taxon>Eugregarinorida</taxon>
        <taxon>Gregarinidae</taxon>
        <taxon>Gregarina</taxon>
    </lineage>
</organism>
<dbReference type="VEuPathDB" id="CryptoDB:GNI_132890"/>
<comment type="caution">
    <text evidence="4">The sequence shown here is derived from an EMBL/GenBank/DDBJ whole genome shotgun (WGS) entry which is preliminary data.</text>
</comment>
<dbReference type="AlphaFoldDB" id="A0A023B175"/>
<dbReference type="InterPro" id="IPR001623">
    <property type="entry name" value="DnaJ_domain"/>
</dbReference>
<dbReference type="SMART" id="SM00271">
    <property type="entry name" value="DnaJ"/>
    <property type="match status" value="1"/>
</dbReference>
<dbReference type="GO" id="GO:0030544">
    <property type="term" value="F:Hsp70 protein binding"/>
    <property type="evidence" value="ECO:0007669"/>
    <property type="project" value="InterPro"/>
</dbReference>
<dbReference type="GO" id="GO:0043022">
    <property type="term" value="F:ribosome binding"/>
    <property type="evidence" value="ECO:0007669"/>
    <property type="project" value="InterPro"/>
</dbReference>
<feature type="region of interest" description="Disordered" evidence="2">
    <location>
        <begin position="49"/>
        <end position="79"/>
    </location>
</feature>
<feature type="domain" description="J" evidence="3">
    <location>
        <begin position="98"/>
        <end position="184"/>
    </location>
</feature>
<dbReference type="GO" id="GO:0005829">
    <property type="term" value="C:cytosol"/>
    <property type="evidence" value="ECO:0007669"/>
    <property type="project" value="TreeGrafter"/>
</dbReference>
<dbReference type="Pfam" id="PF00226">
    <property type="entry name" value="DnaJ"/>
    <property type="match status" value="1"/>
</dbReference>
<dbReference type="InterPro" id="IPR054076">
    <property type="entry name" value="ZUO1-like_ZHD"/>
</dbReference>
<reference evidence="4" key="1">
    <citation type="submission" date="2013-12" db="EMBL/GenBank/DDBJ databases">
        <authorList>
            <person name="Omoto C.K."/>
            <person name="Sibley D."/>
            <person name="Venepally P."/>
            <person name="Hadjithomas M."/>
            <person name="Karamycheva S."/>
            <person name="Brunk B."/>
            <person name="Roos D."/>
            <person name="Caler E."/>
            <person name="Lorenzi H."/>
        </authorList>
    </citation>
    <scope>NUCLEOTIDE SEQUENCE</scope>
</reference>
<dbReference type="PANTHER" id="PTHR43999">
    <property type="entry name" value="DNAJ HOMOLOG SUBFAMILY C MEMBER 2"/>
    <property type="match status" value="1"/>
</dbReference>
<evidence type="ECO:0000259" key="3">
    <source>
        <dbReference type="PROSITE" id="PS50076"/>
    </source>
</evidence>
<name>A0A023B175_GRENI</name>
<dbReference type="GO" id="GO:0006450">
    <property type="term" value="P:regulation of translational fidelity"/>
    <property type="evidence" value="ECO:0007669"/>
    <property type="project" value="InterPro"/>
</dbReference>
<keyword evidence="1" id="KW-0175">Coiled coil</keyword>
<dbReference type="PRINTS" id="PR00625">
    <property type="entry name" value="JDOMAIN"/>
</dbReference>
<feature type="coiled-coil region" evidence="1">
    <location>
        <begin position="329"/>
        <end position="395"/>
    </location>
</feature>
<accession>A0A023B175</accession>
<gene>
    <name evidence="4" type="ORF">GNI_132890</name>
</gene>
<proteinExistence type="predicted"/>
<dbReference type="SUPFAM" id="SSF46565">
    <property type="entry name" value="Chaperone J-domain"/>
    <property type="match status" value="1"/>
</dbReference>
<keyword evidence="5" id="KW-1185">Reference proteome</keyword>
<dbReference type="eggNOG" id="KOG0724">
    <property type="taxonomic scope" value="Eukaryota"/>
</dbReference>
<dbReference type="Proteomes" id="UP000019763">
    <property type="component" value="Unassembled WGS sequence"/>
</dbReference>
<dbReference type="Gene3D" id="1.10.287.110">
    <property type="entry name" value="DnaJ domain"/>
    <property type="match status" value="1"/>
</dbReference>
<sequence length="439" mass="49644">MPVLALPAIPASYGGIYIGSYSTIVGRPVCETAGRAFFEVYERKHLLPSQGSVDSPVAPDSNSSAAAEETEAERKRKNYRENSSIAMRVRQALEDRADLYQLCCVSPYASAEDIKKQFRKLALIFHPDKSAGAPSVNADQVGIEGLPDVSKMTADDLHEHFLKVHNAFEILSDQAMRRQYDSHLPFDDRLPSELDISTAPDFFGICGPAFDKESRWCVGQPPALGDMQTPLEEVKEFYKFWSNYESWRDFSNATEFNLEEAQDKEEKKWMQKENWKVVKGLLKAERQRVLKFVTTAEAQDPRLKEAREKARVAKLEASMKKMTPAQRARLQAEEKVKAARAKAKALQDQKALIMKRRTILVESKKTIRVAYNKWIVEKQQKSDDVENKVEQLLALDAPDQLEEIAFKLNSTIKSFKEPCDAGARELKEILLAAPLNPST</sequence>